<proteinExistence type="predicted"/>
<protein>
    <submittedName>
        <fullName evidence="2">Stage III sporulation protein AF</fullName>
    </submittedName>
</protein>
<dbReference type="AlphaFoldDB" id="A0A2V3A6J8"/>
<sequence length="211" mass="23554">MDFIKEWITNIILFVLLATVIDMLLPSSKLQKYTKMVTGLLLIAIILTPILKIISSDFEEAMASVPVFEASGEKNMENLIEMKKKEIQASSDAYILEQMAVHMKQDAEEELMEQYGLEIANIDILVDESSDQAFPDNLQKVMIQLRAKDAEAEAVEVVTKVEINTGKPLPSSRAEHDEAKKVASLLAQKWNVDAKSIEVLVEGGNMDRDGE</sequence>
<dbReference type="Proteomes" id="UP000247150">
    <property type="component" value="Unassembled WGS sequence"/>
</dbReference>
<feature type="transmembrane region" description="Helical" evidence="1">
    <location>
        <begin position="7"/>
        <end position="25"/>
    </location>
</feature>
<dbReference type="InterPro" id="IPR014245">
    <property type="entry name" value="Spore_III_AF"/>
</dbReference>
<feature type="transmembrane region" description="Helical" evidence="1">
    <location>
        <begin position="37"/>
        <end position="54"/>
    </location>
</feature>
<dbReference type="NCBIfam" id="TIGR02896">
    <property type="entry name" value="spore_III_AF"/>
    <property type="match status" value="1"/>
</dbReference>
<organism evidence="2 3">
    <name type="scientific">Cytobacillus oceanisediminis</name>
    <dbReference type="NCBI Taxonomy" id="665099"/>
    <lineage>
        <taxon>Bacteria</taxon>
        <taxon>Bacillati</taxon>
        <taxon>Bacillota</taxon>
        <taxon>Bacilli</taxon>
        <taxon>Bacillales</taxon>
        <taxon>Bacillaceae</taxon>
        <taxon>Cytobacillus</taxon>
    </lineage>
</organism>
<accession>A0A2V3A6J8</accession>
<evidence type="ECO:0000313" key="3">
    <source>
        <dbReference type="Proteomes" id="UP000247150"/>
    </source>
</evidence>
<comment type="caution">
    <text evidence="2">The sequence shown here is derived from an EMBL/GenBank/DDBJ whole genome shotgun (WGS) entry which is preliminary data.</text>
</comment>
<evidence type="ECO:0000313" key="2">
    <source>
        <dbReference type="EMBL" id="PWW30513.1"/>
    </source>
</evidence>
<keyword evidence="1" id="KW-1133">Transmembrane helix</keyword>
<dbReference type="EMBL" id="QGTW01000003">
    <property type="protein sequence ID" value="PWW30513.1"/>
    <property type="molecule type" value="Genomic_DNA"/>
</dbReference>
<dbReference type="RefSeq" id="WP_110064375.1">
    <property type="nucleotide sequence ID" value="NZ_QGTW01000003.1"/>
</dbReference>
<dbReference type="Pfam" id="PF09581">
    <property type="entry name" value="Spore_III_AF"/>
    <property type="match status" value="1"/>
</dbReference>
<evidence type="ECO:0000256" key="1">
    <source>
        <dbReference type="SAM" id="Phobius"/>
    </source>
</evidence>
<reference evidence="2 3" key="1">
    <citation type="submission" date="2018-05" db="EMBL/GenBank/DDBJ databases">
        <title>Freshwater and sediment microbial communities from various areas in North America, analyzing microbe dynamics in response to fracking.</title>
        <authorList>
            <person name="Lamendella R."/>
        </authorList>
    </citation>
    <scope>NUCLEOTIDE SEQUENCE [LARGE SCALE GENOMIC DNA]</scope>
    <source>
        <strain evidence="2 3">15_TX</strain>
    </source>
</reference>
<dbReference type="OrthoDB" id="2375554at2"/>
<gene>
    <name evidence="2" type="ORF">DFO73_103404</name>
</gene>
<name>A0A2V3A6J8_9BACI</name>
<keyword evidence="1" id="KW-0812">Transmembrane</keyword>
<keyword evidence="1" id="KW-0472">Membrane</keyword>